<comment type="similarity">
    <text evidence="1">Belongs to the membrane fusion protein (MFP) (TC 8.A.1) family.</text>
</comment>
<feature type="coiled-coil region" evidence="2">
    <location>
        <begin position="114"/>
        <end position="165"/>
    </location>
</feature>
<keyword evidence="2" id="KW-0175">Coiled coil</keyword>
<dbReference type="SUPFAM" id="SSF111369">
    <property type="entry name" value="HlyD-like secretion proteins"/>
    <property type="match status" value="1"/>
</dbReference>
<dbReference type="Pfam" id="PF25973">
    <property type="entry name" value="BSH_CzcB"/>
    <property type="match status" value="1"/>
</dbReference>
<dbReference type="Pfam" id="PF25954">
    <property type="entry name" value="Beta-barrel_RND_2"/>
    <property type="match status" value="1"/>
</dbReference>
<dbReference type="Gene3D" id="1.10.287.470">
    <property type="entry name" value="Helix hairpin bin"/>
    <property type="match status" value="1"/>
</dbReference>
<dbReference type="PATRIC" id="fig|1305731.5.peg.1180"/>
<evidence type="ECO:0000313" key="5">
    <source>
        <dbReference type="EMBL" id="KPQ27769.1"/>
    </source>
</evidence>
<dbReference type="InterPro" id="IPR058647">
    <property type="entry name" value="BSH_CzcB-like"/>
</dbReference>
<evidence type="ECO:0000313" key="6">
    <source>
        <dbReference type="Proteomes" id="UP000050416"/>
    </source>
</evidence>
<evidence type="ECO:0000259" key="3">
    <source>
        <dbReference type="Pfam" id="PF25954"/>
    </source>
</evidence>
<feature type="domain" description="CusB-like beta-barrel" evidence="3">
    <location>
        <begin position="211"/>
        <end position="275"/>
    </location>
</feature>
<proteinExistence type="inferred from homology"/>
<evidence type="ECO:0000256" key="2">
    <source>
        <dbReference type="SAM" id="Coils"/>
    </source>
</evidence>
<protein>
    <submittedName>
        <fullName evidence="5">Membrane-fusion protein</fullName>
    </submittedName>
</protein>
<dbReference type="PANTHER" id="PTHR30469">
    <property type="entry name" value="MULTIDRUG RESISTANCE PROTEIN MDTA"/>
    <property type="match status" value="1"/>
</dbReference>
<feature type="domain" description="CzcB-like barrel-sandwich hybrid" evidence="4">
    <location>
        <begin position="74"/>
        <end position="195"/>
    </location>
</feature>
<sequence>MTKAKLGSLGLSLLILVLLVIWMATGEVKVASNQAPDEPEEQARELTRVEIETLEATRYQPTLKLQGQLEPWRAVMVGARVAGTVEQMQVELGQPVTAGQPLLTLSTDGRDSVVARWRARSQKLEADLAAARRLRSSNLAAETEILGLQSELAAARSELAAAELAVTHLKPKAPFDGVVNRREVDQGTLVQVGTPLVELVQIDRLKATGRIPQQTVKNVQPGQAVEVNLLDGTKLAGVVSFVASAASTETRSFALEIVVENPEQKRAAGGTANLNILLPEQDAIFISPAYLSLNDDGRPGVKYVDNDNTVVFKTVTLLSVSTNGAWVSGLPDEIRLITRGGGFVAEGESVEPVDRSDQRG</sequence>
<name>A0A0P7YC16_9GAMM</name>
<dbReference type="STRING" id="1305731.GCA_000934705_01840"/>
<dbReference type="GO" id="GO:1990281">
    <property type="term" value="C:efflux pump complex"/>
    <property type="evidence" value="ECO:0007669"/>
    <property type="project" value="TreeGrafter"/>
</dbReference>
<accession>A0A0P7YC16</accession>
<comment type="caution">
    <text evidence="5">The sequence shown here is derived from an EMBL/GenBank/DDBJ whole genome shotgun (WGS) entry which is preliminary data.</text>
</comment>
<dbReference type="EMBL" id="LJZQ01000023">
    <property type="protein sequence ID" value="KPQ27769.1"/>
    <property type="molecule type" value="Genomic_DNA"/>
</dbReference>
<reference evidence="5 6" key="1">
    <citation type="submission" date="2015-09" db="EMBL/GenBank/DDBJ databases">
        <title>Identification and resolution of microdiversity through metagenomic sequencing of parallel consortia.</title>
        <authorList>
            <person name="Nelson W.C."/>
            <person name="Romine M.F."/>
            <person name="Lindemann S.R."/>
        </authorList>
    </citation>
    <scope>NUCLEOTIDE SEQUENCE [LARGE SCALE GENOMIC DNA]</scope>
    <source>
        <strain evidence="5">HL-55</strain>
    </source>
</reference>
<organism evidence="5 6">
    <name type="scientific">Marinobacter excellens HL-55</name>
    <dbReference type="NCBI Taxonomy" id="1305731"/>
    <lineage>
        <taxon>Bacteria</taxon>
        <taxon>Pseudomonadati</taxon>
        <taxon>Pseudomonadota</taxon>
        <taxon>Gammaproteobacteria</taxon>
        <taxon>Pseudomonadales</taxon>
        <taxon>Marinobacteraceae</taxon>
        <taxon>Marinobacter</taxon>
    </lineage>
</organism>
<dbReference type="Gene3D" id="2.40.50.100">
    <property type="match status" value="1"/>
</dbReference>
<dbReference type="OrthoDB" id="9806939at2"/>
<dbReference type="Gene3D" id="2.40.30.170">
    <property type="match status" value="1"/>
</dbReference>
<dbReference type="NCBIfam" id="TIGR01730">
    <property type="entry name" value="RND_mfp"/>
    <property type="match status" value="1"/>
</dbReference>
<dbReference type="Proteomes" id="UP000050416">
    <property type="component" value="Unassembled WGS sequence"/>
</dbReference>
<dbReference type="PANTHER" id="PTHR30469:SF29">
    <property type="entry name" value="BLR2860 PROTEIN"/>
    <property type="match status" value="1"/>
</dbReference>
<dbReference type="GO" id="GO:0015562">
    <property type="term" value="F:efflux transmembrane transporter activity"/>
    <property type="evidence" value="ECO:0007669"/>
    <property type="project" value="TreeGrafter"/>
</dbReference>
<evidence type="ECO:0000256" key="1">
    <source>
        <dbReference type="ARBA" id="ARBA00009477"/>
    </source>
</evidence>
<dbReference type="InterPro" id="IPR058792">
    <property type="entry name" value="Beta-barrel_RND_2"/>
</dbReference>
<gene>
    <name evidence="5" type="ORF">HLUCCX14_13520</name>
</gene>
<dbReference type="InterPro" id="IPR006143">
    <property type="entry name" value="RND_pump_MFP"/>
</dbReference>
<dbReference type="AlphaFoldDB" id="A0A0P7YC16"/>
<evidence type="ECO:0000259" key="4">
    <source>
        <dbReference type="Pfam" id="PF25973"/>
    </source>
</evidence>